<dbReference type="AlphaFoldDB" id="A0A929KVW2"/>
<dbReference type="RefSeq" id="WP_194110597.1">
    <property type="nucleotide sequence ID" value="NZ_JADFFL010000002.1"/>
</dbReference>
<accession>A0A929KVW2</accession>
<organism evidence="2 3">
    <name type="scientific">Mucilaginibacter myungsuensis</name>
    <dbReference type="NCBI Taxonomy" id="649104"/>
    <lineage>
        <taxon>Bacteria</taxon>
        <taxon>Pseudomonadati</taxon>
        <taxon>Bacteroidota</taxon>
        <taxon>Sphingobacteriia</taxon>
        <taxon>Sphingobacteriales</taxon>
        <taxon>Sphingobacteriaceae</taxon>
        <taxon>Mucilaginibacter</taxon>
    </lineage>
</organism>
<dbReference type="InterPro" id="IPR052905">
    <property type="entry name" value="LD-transpeptidase_YkuD-like"/>
</dbReference>
<feature type="domain" description="L,D-transpeptidase scaffold" evidence="1">
    <location>
        <begin position="77"/>
        <end position="219"/>
    </location>
</feature>
<dbReference type="CDD" id="cd16913">
    <property type="entry name" value="YkuD_like"/>
    <property type="match status" value="1"/>
</dbReference>
<dbReference type="EMBL" id="JADFFL010000002">
    <property type="protein sequence ID" value="MBE9661408.1"/>
    <property type="molecule type" value="Genomic_DNA"/>
</dbReference>
<proteinExistence type="predicted"/>
<keyword evidence="3" id="KW-1185">Reference proteome</keyword>
<name>A0A929KVW2_9SPHI</name>
<evidence type="ECO:0000259" key="1">
    <source>
        <dbReference type="Pfam" id="PF20142"/>
    </source>
</evidence>
<protein>
    <submittedName>
        <fullName evidence="2">L,D-transpeptidase family protein</fullName>
    </submittedName>
</protein>
<dbReference type="InterPro" id="IPR045380">
    <property type="entry name" value="LD_TPept_scaffold_dom"/>
</dbReference>
<dbReference type="Proteomes" id="UP000622475">
    <property type="component" value="Unassembled WGS sequence"/>
</dbReference>
<evidence type="ECO:0000313" key="2">
    <source>
        <dbReference type="EMBL" id="MBE9661408.1"/>
    </source>
</evidence>
<sequence length="440" mass="49585">MLNVSFLTDSSQPVAYGLYPTLGVTPMDMVRTRQLYIALLCLLTIPAVAQVQTDRGFDLQIKQLSSISDKQLKYPKAVGRYYRQNNLKPVWTGNLKSESPTWKAMLILDCVLQFGLSHADYHPDQLKYSLLQDLQENPAKVSDAAKAKFDVMLTDAMISLINDLHYGKLNPIYGSKRLDVGLGIPLVAEDALRDMLKGPDIYAAIFNVQPKSKAYADLQGWMSKWKGQYTGDCYEVPEADVRRVAINMERLRWAAIDDTQAYLQVNIPTYQLTYHTVDSDRYFKVIVGKQGTPTPQVQTRVTHIVIAPEKRLGCDNSYGSVLFRTADQYDFYLQDTPDKQIFKHVKRAIGTPCVALDGASDLAQALLNVDGQPGSAKQLVKNLTKLKYQLFMLTRPVSLSVTYITCALKDGELVVYDDPYQLDRPLQTAFYQRADRSSVH</sequence>
<gene>
    <name evidence="2" type="ORF">IRJ16_05890</name>
</gene>
<comment type="caution">
    <text evidence="2">The sequence shown here is derived from an EMBL/GenBank/DDBJ whole genome shotgun (WGS) entry which is preliminary data.</text>
</comment>
<dbReference type="PANTHER" id="PTHR41533">
    <property type="entry name" value="L,D-TRANSPEPTIDASE HI_1667-RELATED"/>
    <property type="match status" value="1"/>
</dbReference>
<dbReference type="Pfam" id="PF20142">
    <property type="entry name" value="Scaffold"/>
    <property type="match status" value="1"/>
</dbReference>
<reference evidence="2" key="1">
    <citation type="submission" date="2020-10" db="EMBL/GenBank/DDBJ databases">
        <title>Mucilaginibacter mali sp. nov., isolated from rhizosphere soil of apple orchard.</title>
        <authorList>
            <person name="Lee J.-S."/>
            <person name="Kim H.S."/>
            <person name="Kim J.-S."/>
        </authorList>
    </citation>
    <scope>NUCLEOTIDE SEQUENCE</scope>
    <source>
        <strain evidence="2">KCTC 22746</strain>
    </source>
</reference>
<evidence type="ECO:0000313" key="3">
    <source>
        <dbReference type="Proteomes" id="UP000622475"/>
    </source>
</evidence>
<dbReference type="PANTHER" id="PTHR41533:SF2">
    <property type="entry name" value="BLR7131 PROTEIN"/>
    <property type="match status" value="1"/>
</dbReference>
<dbReference type="InterPro" id="IPR005490">
    <property type="entry name" value="LD_TPept_cat_dom"/>
</dbReference>
<dbReference type="GO" id="GO:0016740">
    <property type="term" value="F:transferase activity"/>
    <property type="evidence" value="ECO:0007669"/>
    <property type="project" value="InterPro"/>
</dbReference>